<comment type="similarity">
    <text evidence="1">Belongs to the perilipin family.</text>
</comment>
<evidence type="ECO:0000256" key="2">
    <source>
        <dbReference type="SAM" id="Coils"/>
    </source>
</evidence>
<feature type="compositionally biased region" description="Low complexity" evidence="3">
    <location>
        <begin position="7"/>
        <end position="16"/>
    </location>
</feature>
<gene>
    <name evidence="4" type="ORF">DFQ27_000692</name>
</gene>
<dbReference type="GO" id="GO:0019915">
    <property type="term" value="P:lipid storage"/>
    <property type="evidence" value="ECO:0007669"/>
    <property type="project" value="TreeGrafter"/>
</dbReference>
<reference evidence="4" key="1">
    <citation type="journal article" date="2020" name="Fungal Divers.">
        <title>Resolving the Mortierellaceae phylogeny through synthesis of multi-gene phylogenetics and phylogenomics.</title>
        <authorList>
            <person name="Vandepol N."/>
            <person name="Liber J."/>
            <person name="Desiro A."/>
            <person name="Na H."/>
            <person name="Kennedy M."/>
            <person name="Barry K."/>
            <person name="Grigoriev I.V."/>
            <person name="Miller A.N."/>
            <person name="O'Donnell K."/>
            <person name="Stajich J.E."/>
            <person name="Bonito G."/>
        </authorList>
    </citation>
    <scope>NUCLEOTIDE SEQUENCE</scope>
    <source>
        <strain evidence="4">BC1065</strain>
    </source>
</reference>
<keyword evidence="5" id="KW-1185">Reference proteome</keyword>
<evidence type="ECO:0000256" key="3">
    <source>
        <dbReference type="SAM" id="MobiDB-lite"/>
    </source>
</evidence>
<keyword evidence="2" id="KW-0175">Coiled coil</keyword>
<proteinExistence type="inferred from homology"/>
<comment type="caution">
    <text evidence="4">The sequence shown here is derived from an EMBL/GenBank/DDBJ whole genome shotgun (WGS) entry which is preliminary data.</text>
</comment>
<dbReference type="GO" id="GO:0010890">
    <property type="term" value="P:positive regulation of triglyceride storage"/>
    <property type="evidence" value="ECO:0007669"/>
    <property type="project" value="TreeGrafter"/>
</dbReference>
<accession>A0A9P6U9Q6</accession>
<dbReference type="Pfam" id="PF03036">
    <property type="entry name" value="Perilipin"/>
    <property type="match status" value="1"/>
</dbReference>
<dbReference type="GO" id="GO:0005829">
    <property type="term" value="C:cytosol"/>
    <property type="evidence" value="ECO:0007669"/>
    <property type="project" value="TreeGrafter"/>
</dbReference>
<protein>
    <submittedName>
        <fullName evidence="4">Uncharacterized protein</fullName>
    </submittedName>
</protein>
<dbReference type="PANTHER" id="PTHR14024:SF49">
    <property type="entry name" value="LIPID STORAGE DROPLETS SURFACE-BINDING PROTEIN 1"/>
    <property type="match status" value="1"/>
</dbReference>
<feature type="region of interest" description="Disordered" evidence="3">
    <location>
        <begin position="1"/>
        <end position="76"/>
    </location>
</feature>
<feature type="compositionally biased region" description="Low complexity" evidence="3">
    <location>
        <begin position="54"/>
        <end position="72"/>
    </location>
</feature>
<evidence type="ECO:0000313" key="4">
    <source>
        <dbReference type="EMBL" id="KAG0265286.1"/>
    </source>
</evidence>
<dbReference type="PANTHER" id="PTHR14024">
    <property type="entry name" value="PERILIPIN"/>
    <property type="match status" value="1"/>
</dbReference>
<dbReference type="Gene3D" id="1.20.120.20">
    <property type="entry name" value="Apolipoprotein"/>
    <property type="match status" value="1"/>
</dbReference>
<evidence type="ECO:0000313" key="5">
    <source>
        <dbReference type="Proteomes" id="UP000807716"/>
    </source>
</evidence>
<organism evidence="4 5">
    <name type="scientific">Actinomortierella ambigua</name>
    <dbReference type="NCBI Taxonomy" id="1343610"/>
    <lineage>
        <taxon>Eukaryota</taxon>
        <taxon>Fungi</taxon>
        <taxon>Fungi incertae sedis</taxon>
        <taxon>Mucoromycota</taxon>
        <taxon>Mortierellomycotina</taxon>
        <taxon>Mortierellomycetes</taxon>
        <taxon>Mortierellales</taxon>
        <taxon>Mortierellaceae</taxon>
        <taxon>Actinomortierella</taxon>
    </lineage>
</organism>
<dbReference type="AlphaFoldDB" id="A0A9P6U9Q6"/>
<sequence length="519" mass="56014">MTKKNKAPAAAAARPAPVRRDSSDSDNSDVEDRQHSRTSTSSVEEEHIKSNGHAARPATTNTTATSNGPAATEANGTASSGFIAKVAAIPFVHDSVSTLTSYAKDNKYGKYAIDTAGSAALTVSKYTEPVQKTLQPHLQPHINKVDELATKSLEYVEHKFPIVVKPTAEIVTQVKRPIVYVEESSKNAYTQLQTTIDARVTTPVKSVTSNIASKANATRTQITNAATTTVTSIQTAATTTATNIQNRASTTANTVAQGINTRAVPLVDGIEKVVDHYLPAEEDTKPSPQSNQAARVVELSRSVSTRVARKVTSSPIVQDGRRRVETNATINKSKESVQQLNARLVALTETLRLQAKELQENVSKIPGDASTAVHARVHTLNSAVLAELDSLSVYLREKSPSLPESVQRRLEPLKTFVTDRYVTVKGELAKKDVTLLQKARNILQLTTEETLPILQNAAKDIHESLLSYQVAAQENIHKGITKAKEVNSSVVTKAQDLTSAIQATAYRVYHGAHVIVVGK</sequence>
<evidence type="ECO:0000256" key="1">
    <source>
        <dbReference type="ARBA" id="ARBA00006311"/>
    </source>
</evidence>
<feature type="coiled-coil region" evidence="2">
    <location>
        <begin position="330"/>
        <end position="361"/>
    </location>
</feature>
<dbReference type="Proteomes" id="UP000807716">
    <property type="component" value="Unassembled WGS sequence"/>
</dbReference>
<dbReference type="OrthoDB" id="376826at2759"/>
<dbReference type="InterPro" id="IPR004279">
    <property type="entry name" value="Perilipin"/>
</dbReference>
<name>A0A9P6U9Q6_9FUNG</name>
<dbReference type="GO" id="GO:0005811">
    <property type="term" value="C:lipid droplet"/>
    <property type="evidence" value="ECO:0007669"/>
    <property type="project" value="TreeGrafter"/>
</dbReference>
<dbReference type="EMBL" id="JAAAJB010000119">
    <property type="protein sequence ID" value="KAG0265286.1"/>
    <property type="molecule type" value="Genomic_DNA"/>
</dbReference>